<dbReference type="InterPro" id="IPR017871">
    <property type="entry name" value="ABC_transporter-like_CS"/>
</dbReference>
<evidence type="ECO:0000256" key="1">
    <source>
        <dbReference type="ARBA" id="ARBA00022448"/>
    </source>
</evidence>
<dbReference type="PROSITE" id="PS50893">
    <property type="entry name" value="ABC_TRANSPORTER_2"/>
    <property type="match status" value="1"/>
</dbReference>
<name>A0A2A2F7W4_9GAMM</name>
<evidence type="ECO:0000256" key="2">
    <source>
        <dbReference type="ARBA" id="ARBA00022475"/>
    </source>
</evidence>
<dbReference type="PANTHER" id="PTHR42781:SF4">
    <property type="entry name" value="SPERMIDINE_PUTRESCINE IMPORT ATP-BINDING PROTEIN POTA"/>
    <property type="match status" value="1"/>
</dbReference>
<keyword evidence="1" id="KW-0813">Transport</keyword>
<dbReference type="InterPro" id="IPR027417">
    <property type="entry name" value="P-loop_NTPase"/>
</dbReference>
<dbReference type="InterPro" id="IPR003439">
    <property type="entry name" value="ABC_transporter-like_ATP-bd"/>
</dbReference>
<dbReference type="SUPFAM" id="SSF52540">
    <property type="entry name" value="P-loop containing nucleoside triphosphate hydrolases"/>
    <property type="match status" value="1"/>
</dbReference>
<keyword evidence="4" id="KW-0547">Nucleotide-binding</keyword>
<dbReference type="AlphaFoldDB" id="A0A2A2F7W4"/>
<dbReference type="Pfam" id="PF00005">
    <property type="entry name" value="ABC_tran"/>
    <property type="match status" value="1"/>
</dbReference>
<dbReference type="SMART" id="SM00382">
    <property type="entry name" value="AAA"/>
    <property type="match status" value="1"/>
</dbReference>
<evidence type="ECO:0000256" key="5">
    <source>
        <dbReference type="ARBA" id="ARBA00022840"/>
    </source>
</evidence>
<dbReference type="CDD" id="cd03259">
    <property type="entry name" value="ABC_Carb_Solutes_like"/>
    <property type="match status" value="1"/>
</dbReference>
<dbReference type="OrthoDB" id="9802264at2"/>
<dbReference type="InterPro" id="IPR050093">
    <property type="entry name" value="ABC_SmlMolc_Importer"/>
</dbReference>
<dbReference type="GO" id="GO:0005524">
    <property type="term" value="F:ATP binding"/>
    <property type="evidence" value="ECO:0007669"/>
    <property type="project" value="UniProtKB-KW"/>
</dbReference>
<dbReference type="Pfam" id="PF08402">
    <property type="entry name" value="TOBE_2"/>
    <property type="match status" value="1"/>
</dbReference>
<organism evidence="10 11">
    <name type="scientific">Halovibrio salipaludis</name>
    <dbReference type="NCBI Taxonomy" id="2032626"/>
    <lineage>
        <taxon>Bacteria</taxon>
        <taxon>Pseudomonadati</taxon>
        <taxon>Pseudomonadota</taxon>
        <taxon>Gammaproteobacteria</taxon>
        <taxon>Oceanospirillales</taxon>
        <taxon>Halomonadaceae</taxon>
        <taxon>Halovibrio</taxon>
    </lineage>
</organism>
<evidence type="ECO:0000256" key="6">
    <source>
        <dbReference type="ARBA" id="ARBA00023004"/>
    </source>
</evidence>
<protein>
    <submittedName>
        <fullName evidence="10">ABC transporter ATP-binding protein</fullName>
    </submittedName>
</protein>
<sequence length="340" mass="37156">MLDVRNLSLAYGQTPVLADLSFSLGADEILMLVGPTGCGKTTVLRTLAGLVRPDAGEIVLGDQRITPKRDVPPEKRRVGMVFQDFALFPHLSVIDNVAFRLSDRRPAHEWLERLGLTALADAMPERLSGGQKQRVALARALAHEPQLMLLDEPLSNLDAALKDTLRWDIRTALKEAGVPALWVTHDQEEALSVGDRLGVLNNGRLEQLDTPEQCFSQPTSRFAAQFLGEAAFVRGHRDGSLVATPLGSAPAITQGASGEKVDLMVRPDDLTVVPSRDGNGVVEWRRYEGETRLYAIRVCDGEALRVRTNHELDLAVGAPVHLRISSEHPLAAFTPETHTP</sequence>
<dbReference type="PROSITE" id="PS00211">
    <property type="entry name" value="ABC_TRANSPORTER_1"/>
    <property type="match status" value="1"/>
</dbReference>
<keyword evidence="7" id="KW-0406">Ion transport</keyword>
<dbReference type="GO" id="GO:0016887">
    <property type="term" value="F:ATP hydrolysis activity"/>
    <property type="evidence" value="ECO:0007669"/>
    <property type="project" value="InterPro"/>
</dbReference>
<evidence type="ECO:0000256" key="8">
    <source>
        <dbReference type="ARBA" id="ARBA00023136"/>
    </source>
</evidence>
<keyword evidence="11" id="KW-1185">Reference proteome</keyword>
<evidence type="ECO:0000256" key="7">
    <source>
        <dbReference type="ARBA" id="ARBA00023065"/>
    </source>
</evidence>
<dbReference type="GO" id="GO:0015697">
    <property type="term" value="P:quaternary ammonium group transport"/>
    <property type="evidence" value="ECO:0007669"/>
    <property type="project" value="UniProtKB-ARBA"/>
</dbReference>
<feature type="domain" description="ABC transporter" evidence="9">
    <location>
        <begin position="2"/>
        <end position="227"/>
    </location>
</feature>
<dbReference type="InterPro" id="IPR003593">
    <property type="entry name" value="AAA+_ATPase"/>
</dbReference>
<dbReference type="Proteomes" id="UP000218896">
    <property type="component" value="Unassembled WGS sequence"/>
</dbReference>
<evidence type="ECO:0000313" key="10">
    <source>
        <dbReference type="EMBL" id="PAU81651.1"/>
    </source>
</evidence>
<dbReference type="RefSeq" id="WP_095615756.1">
    <property type="nucleotide sequence ID" value="NZ_NSKD01000001.1"/>
</dbReference>
<evidence type="ECO:0000256" key="4">
    <source>
        <dbReference type="ARBA" id="ARBA00022741"/>
    </source>
</evidence>
<dbReference type="SUPFAM" id="SSF50331">
    <property type="entry name" value="MOP-like"/>
    <property type="match status" value="1"/>
</dbReference>
<evidence type="ECO:0000256" key="3">
    <source>
        <dbReference type="ARBA" id="ARBA00022496"/>
    </source>
</evidence>
<dbReference type="InterPro" id="IPR008995">
    <property type="entry name" value="Mo/tungstate-bd_C_term_dom"/>
</dbReference>
<dbReference type="InterPro" id="IPR013611">
    <property type="entry name" value="Transp-assoc_OB_typ2"/>
</dbReference>
<dbReference type="FunFam" id="3.40.50.300:FF:000425">
    <property type="entry name" value="Probable ABC transporter, ATP-binding subunit"/>
    <property type="match status" value="1"/>
</dbReference>
<comment type="caution">
    <text evidence="10">The sequence shown here is derived from an EMBL/GenBank/DDBJ whole genome shotgun (WGS) entry which is preliminary data.</text>
</comment>
<dbReference type="GO" id="GO:0015408">
    <property type="term" value="F:ABC-type ferric iron transporter activity"/>
    <property type="evidence" value="ECO:0007669"/>
    <property type="project" value="InterPro"/>
</dbReference>
<keyword evidence="8" id="KW-0472">Membrane</keyword>
<evidence type="ECO:0000313" key="11">
    <source>
        <dbReference type="Proteomes" id="UP000218896"/>
    </source>
</evidence>
<keyword evidence="5 10" id="KW-0067">ATP-binding</keyword>
<proteinExistence type="predicted"/>
<dbReference type="GO" id="GO:0043190">
    <property type="term" value="C:ATP-binding cassette (ABC) transporter complex"/>
    <property type="evidence" value="ECO:0007669"/>
    <property type="project" value="InterPro"/>
</dbReference>
<dbReference type="InterPro" id="IPR015853">
    <property type="entry name" value="ABC_transpr_FbpC"/>
</dbReference>
<dbReference type="Gene3D" id="3.40.50.300">
    <property type="entry name" value="P-loop containing nucleotide triphosphate hydrolases"/>
    <property type="match status" value="1"/>
</dbReference>
<dbReference type="PANTHER" id="PTHR42781">
    <property type="entry name" value="SPERMIDINE/PUTRESCINE IMPORT ATP-BINDING PROTEIN POTA"/>
    <property type="match status" value="1"/>
</dbReference>
<evidence type="ECO:0000259" key="9">
    <source>
        <dbReference type="PROSITE" id="PS50893"/>
    </source>
</evidence>
<keyword evidence="3" id="KW-0410">Iron transport</keyword>
<reference evidence="10 11" key="1">
    <citation type="submission" date="2017-08" db="EMBL/GenBank/DDBJ databases">
        <title>Halovibrio sewagensis sp. nov., isolated from wastewater of high salinity.</title>
        <authorList>
            <person name="Dong X."/>
            <person name="Zhang G."/>
        </authorList>
    </citation>
    <scope>NUCLEOTIDE SEQUENCE [LARGE SCALE GENOMIC DNA]</scope>
    <source>
        <strain evidence="10 11">YL5-2</strain>
    </source>
</reference>
<gene>
    <name evidence="10" type="ORF">CK501_00420</name>
</gene>
<dbReference type="EMBL" id="NSKD01000001">
    <property type="protein sequence ID" value="PAU81651.1"/>
    <property type="molecule type" value="Genomic_DNA"/>
</dbReference>
<keyword evidence="6" id="KW-0408">Iron</keyword>
<accession>A0A2A2F7W4</accession>
<keyword evidence="2" id="KW-1003">Cell membrane</keyword>